<dbReference type="Gene3D" id="2.40.10.10">
    <property type="entry name" value="Trypsin-like serine proteases"/>
    <property type="match status" value="2"/>
</dbReference>
<organism evidence="7 8">
    <name type="scientific">Paramuricea clavata</name>
    <name type="common">Red gorgonian</name>
    <name type="synonym">Violescent sea-whip</name>
    <dbReference type="NCBI Taxonomy" id="317549"/>
    <lineage>
        <taxon>Eukaryota</taxon>
        <taxon>Metazoa</taxon>
        <taxon>Cnidaria</taxon>
        <taxon>Anthozoa</taxon>
        <taxon>Octocorallia</taxon>
        <taxon>Malacalcyonacea</taxon>
        <taxon>Plexauridae</taxon>
        <taxon>Paramuricea</taxon>
    </lineage>
</organism>
<dbReference type="InterPro" id="IPR043504">
    <property type="entry name" value="Peptidase_S1_PA_chymotrypsin"/>
</dbReference>
<dbReference type="GO" id="GO:0006508">
    <property type="term" value="P:proteolysis"/>
    <property type="evidence" value="ECO:0007669"/>
    <property type="project" value="UniProtKB-KW"/>
</dbReference>
<evidence type="ECO:0000256" key="2">
    <source>
        <dbReference type="ARBA" id="ARBA00022670"/>
    </source>
</evidence>
<evidence type="ECO:0000256" key="4">
    <source>
        <dbReference type="ARBA" id="ARBA00022801"/>
    </source>
</evidence>
<dbReference type="SUPFAM" id="SSF50494">
    <property type="entry name" value="Trypsin-like serine proteases"/>
    <property type="match status" value="1"/>
</dbReference>
<dbReference type="PANTHER" id="PTHR14389:SF3">
    <property type="entry name" value="PROTEIN FAM111A-LIKE"/>
    <property type="match status" value="1"/>
</dbReference>
<dbReference type="GO" id="GO:0008236">
    <property type="term" value="F:serine-type peptidase activity"/>
    <property type="evidence" value="ECO:0007669"/>
    <property type="project" value="UniProtKB-KW"/>
</dbReference>
<evidence type="ECO:0000313" key="8">
    <source>
        <dbReference type="Proteomes" id="UP001152795"/>
    </source>
</evidence>
<reference evidence="7" key="1">
    <citation type="submission" date="2020-04" db="EMBL/GenBank/DDBJ databases">
        <authorList>
            <person name="Alioto T."/>
            <person name="Alioto T."/>
            <person name="Gomez Garrido J."/>
        </authorList>
    </citation>
    <scope>NUCLEOTIDE SEQUENCE</scope>
    <source>
        <strain evidence="7">A484AB</strain>
    </source>
</reference>
<comment type="caution">
    <text evidence="7">The sequence shown here is derived from an EMBL/GenBank/DDBJ whole genome shotgun (WGS) entry which is preliminary data.</text>
</comment>
<dbReference type="Pfam" id="PF13365">
    <property type="entry name" value="Trypsin_2"/>
    <property type="match status" value="1"/>
</dbReference>
<keyword evidence="2 6" id="KW-0645">Protease</keyword>
<keyword evidence="4 6" id="KW-0378">Hydrolase</keyword>
<evidence type="ECO:0000256" key="1">
    <source>
        <dbReference type="ARBA" id="ARBA00008764"/>
    </source>
</evidence>
<name>A0A7D9DEU7_PARCT</name>
<dbReference type="EC" id="3.4.21.-" evidence="6"/>
<sequence length="442" mass="50695">MIFSEGWARLDALVEEACNPSRKEKLSSEDVVRVKKYVKEIAPSYVYTREISVKEPFTENVRKAMTENVKKSACTSLLGKDDNKLDRKNGEFVRGDQQIFNFARYEVLKNASTKRPAILNETLASYMRSIGHIKCGSVSGTCFLVTDVLVITNYHVYRMIEKERNKPGNSSIPITVLFDYFYAKQMENVVEIEVDEEQDPKLGNPYVDYKFFRLKQNEGIRDRIPLGPMVRNWQLSDGRVVILGHPEGKEMQDEVCVVVGYRAMQERIRERHEQCNGVHMTNAQLLHNTEDFQGFLSYDTTFFAGGSGSPVFEINGNIVAMHTQGYLLEREVANIPSQQENVTNQQPESLTYHEQENISNQKQQNVPNQEQETVPNQLENVPNQEQQSVSRQGKSRTYSLMEFGVQFVSICRDMANFYGRDVVQKIFPNYKLKPGEEAMDAT</sequence>
<dbReference type="OrthoDB" id="10025068at2759"/>
<keyword evidence="5 6" id="KW-0720">Serine protease</keyword>
<gene>
    <name evidence="7" type="ORF">PACLA_8A053303</name>
</gene>
<dbReference type="PRINTS" id="PR00839">
    <property type="entry name" value="V8PROTEASE"/>
</dbReference>
<proteinExistence type="inferred from homology"/>
<comment type="similarity">
    <text evidence="1 6">Belongs to the peptidase S1B family.</text>
</comment>
<accession>A0A7D9DEU7</accession>
<dbReference type="InterPro" id="IPR008256">
    <property type="entry name" value="Peptidase_S1B"/>
</dbReference>
<evidence type="ECO:0000256" key="6">
    <source>
        <dbReference type="RuleBase" id="RU004296"/>
    </source>
</evidence>
<keyword evidence="8" id="KW-1185">Reference proteome</keyword>
<dbReference type="InterPro" id="IPR009003">
    <property type="entry name" value="Peptidase_S1_PA"/>
</dbReference>
<dbReference type="AlphaFoldDB" id="A0A7D9DEU7"/>
<keyword evidence="3" id="KW-0732">Signal</keyword>
<dbReference type="Proteomes" id="UP001152795">
    <property type="component" value="Unassembled WGS sequence"/>
</dbReference>
<protein>
    <recommendedName>
        <fullName evidence="6">Serine protease</fullName>
        <ecNumber evidence="6">3.4.21.-</ecNumber>
    </recommendedName>
</protein>
<dbReference type="EMBL" id="CACRXK020000605">
    <property type="protein sequence ID" value="CAB3983384.1"/>
    <property type="molecule type" value="Genomic_DNA"/>
</dbReference>
<evidence type="ECO:0000256" key="5">
    <source>
        <dbReference type="ARBA" id="ARBA00022825"/>
    </source>
</evidence>
<dbReference type="PANTHER" id="PTHR14389">
    <property type="entry name" value="SI:CH1073-475A24.1"/>
    <property type="match status" value="1"/>
</dbReference>
<evidence type="ECO:0000256" key="3">
    <source>
        <dbReference type="ARBA" id="ARBA00022729"/>
    </source>
</evidence>
<evidence type="ECO:0000313" key="7">
    <source>
        <dbReference type="EMBL" id="CAB3983384.1"/>
    </source>
</evidence>